<dbReference type="PANTHER" id="PTHR43461">
    <property type="entry name" value="TRANSMEMBRANE PROTEIN 256"/>
    <property type="match status" value="1"/>
</dbReference>
<accession>A0A369WCD2</accession>
<feature type="transmembrane region" description="Helical" evidence="6">
    <location>
        <begin position="83"/>
        <end position="106"/>
    </location>
</feature>
<comment type="subcellular location">
    <subcellularLocation>
        <location evidence="1">Membrane</location>
        <topology evidence="1">Multi-pass membrane protein</topology>
    </subcellularLocation>
</comment>
<name>A0A369WCD2_9GAMM</name>
<organism evidence="7 8">
    <name type="scientific">Motiliproteus coralliicola</name>
    <dbReference type="NCBI Taxonomy" id="2283196"/>
    <lineage>
        <taxon>Bacteria</taxon>
        <taxon>Pseudomonadati</taxon>
        <taxon>Pseudomonadota</taxon>
        <taxon>Gammaproteobacteria</taxon>
        <taxon>Oceanospirillales</taxon>
        <taxon>Oceanospirillaceae</taxon>
        <taxon>Motiliproteus</taxon>
    </lineage>
</organism>
<gene>
    <name evidence="7" type="ORF">DV711_15405</name>
</gene>
<evidence type="ECO:0000256" key="2">
    <source>
        <dbReference type="ARBA" id="ARBA00009694"/>
    </source>
</evidence>
<dbReference type="EMBL" id="QQOH01000004">
    <property type="protein sequence ID" value="RDE18991.1"/>
    <property type="molecule type" value="Genomic_DNA"/>
</dbReference>
<dbReference type="Pfam" id="PF04241">
    <property type="entry name" value="DUF423"/>
    <property type="match status" value="1"/>
</dbReference>
<evidence type="ECO:0000256" key="4">
    <source>
        <dbReference type="ARBA" id="ARBA00022989"/>
    </source>
</evidence>
<keyword evidence="3 6" id="KW-0812">Transmembrane</keyword>
<dbReference type="OrthoDB" id="9802121at2"/>
<dbReference type="GO" id="GO:0005886">
    <property type="term" value="C:plasma membrane"/>
    <property type="evidence" value="ECO:0007669"/>
    <property type="project" value="TreeGrafter"/>
</dbReference>
<comment type="similarity">
    <text evidence="2">Belongs to the UPF0382 family.</text>
</comment>
<feature type="transmembrane region" description="Helical" evidence="6">
    <location>
        <begin position="55"/>
        <end position="71"/>
    </location>
</feature>
<dbReference type="InterPro" id="IPR006696">
    <property type="entry name" value="DUF423"/>
</dbReference>
<protein>
    <submittedName>
        <fullName evidence="7">DUF423 domain-containing protein</fullName>
    </submittedName>
</protein>
<evidence type="ECO:0000313" key="7">
    <source>
        <dbReference type="EMBL" id="RDE18991.1"/>
    </source>
</evidence>
<evidence type="ECO:0000256" key="1">
    <source>
        <dbReference type="ARBA" id="ARBA00004141"/>
    </source>
</evidence>
<keyword evidence="4 6" id="KW-1133">Transmembrane helix</keyword>
<evidence type="ECO:0000256" key="5">
    <source>
        <dbReference type="ARBA" id="ARBA00023136"/>
    </source>
</evidence>
<evidence type="ECO:0000313" key="8">
    <source>
        <dbReference type="Proteomes" id="UP000253769"/>
    </source>
</evidence>
<evidence type="ECO:0000256" key="6">
    <source>
        <dbReference type="SAM" id="Phobius"/>
    </source>
</evidence>
<proteinExistence type="inferred from homology"/>
<dbReference type="AlphaFoldDB" id="A0A369WCD2"/>
<feature type="transmembrane region" description="Helical" evidence="6">
    <location>
        <begin position="112"/>
        <end position="129"/>
    </location>
</feature>
<keyword evidence="8" id="KW-1185">Reference proteome</keyword>
<dbReference type="PANTHER" id="PTHR43461:SF1">
    <property type="entry name" value="TRANSMEMBRANE PROTEIN 256"/>
    <property type="match status" value="1"/>
</dbReference>
<sequence>MFAMTQLSLRGSWMLILAALMGAASVGLSAAAAHGLAGLVGPEHIERLQTANRYLTHYSLVILVLGLFYQFRPWPGLRWVVGLFAVGTGIFCGALYILCVTEISWFARLTPIGGLTLLGAWLLLAGVVWRQGAQSRRES</sequence>
<comment type="caution">
    <text evidence="7">The sequence shown here is derived from an EMBL/GenBank/DDBJ whole genome shotgun (WGS) entry which is preliminary data.</text>
</comment>
<dbReference type="Proteomes" id="UP000253769">
    <property type="component" value="Unassembled WGS sequence"/>
</dbReference>
<reference evidence="7 8" key="1">
    <citation type="submission" date="2018-07" db="EMBL/GenBank/DDBJ databases">
        <title>Motiliproteus coralliicola sp. nov., a bacterium isolated from Coral.</title>
        <authorList>
            <person name="Wang G."/>
        </authorList>
    </citation>
    <scope>NUCLEOTIDE SEQUENCE [LARGE SCALE GENOMIC DNA]</scope>
    <source>
        <strain evidence="7 8">C34</strain>
    </source>
</reference>
<evidence type="ECO:0000256" key="3">
    <source>
        <dbReference type="ARBA" id="ARBA00022692"/>
    </source>
</evidence>
<keyword evidence="5 6" id="KW-0472">Membrane</keyword>